<keyword evidence="5" id="KW-1185">Reference proteome</keyword>
<dbReference type="InterPro" id="IPR003658">
    <property type="entry name" value="Anti-sigma_ant"/>
</dbReference>
<dbReference type="InterPro" id="IPR002645">
    <property type="entry name" value="STAS_dom"/>
</dbReference>
<protein>
    <recommendedName>
        <fullName evidence="2">Anti-sigma factor antagonist</fullName>
    </recommendedName>
</protein>
<dbReference type="AlphaFoldDB" id="A0A6N7YZJ7"/>
<dbReference type="EMBL" id="WMBA01000047">
    <property type="protein sequence ID" value="MTD57342.1"/>
    <property type="molecule type" value="Genomic_DNA"/>
</dbReference>
<reference evidence="4 5" key="1">
    <citation type="submission" date="2019-11" db="EMBL/GenBank/DDBJ databases">
        <title>Draft genome of Amycolatopsis RM579.</title>
        <authorList>
            <person name="Duangmal K."/>
            <person name="Mingma R."/>
        </authorList>
    </citation>
    <scope>NUCLEOTIDE SEQUENCE [LARGE SCALE GENOMIC DNA]</scope>
    <source>
        <strain evidence="4 5">RM579</strain>
    </source>
</reference>
<feature type="domain" description="STAS" evidence="3">
    <location>
        <begin position="7"/>
        <end position="115"/>
    </location>
</feature>
<dbReference type="NCBIfam" id="TIGR00377">
    <property type="entry name" value="ant_ant_sig"/>
    <property type="match status" value="1"/>
</dbReference>
<dbReference type="PANTHER" id="PTHR33495:SF2">
    <property type="entry name" value="ANTI-SIGMA FACTOR ANTAGONIST TM_1081-RELATED"/>
    <property type="match status" value="1"/>
</dbReference>
<name>A0A6N7YZJ7_9PSEU</name>
<dbReference type="GO" id="GO:0043856">
    <property type="term" value="F:anti-sigma factor antagonist activity"/>
    <property type="evidence" value="ECO:0007669"/>
    <property type="project" value="InterPro"/>
</dbReference>
<comment type="similarity">
    <text evidence="1 2">Belongs to the anti-sigma-factor antagonist family.</text>
</comment>
<dbReference type="PANTHER" id="PTHR33495">
    <property type="entry name" value="ANTI-SIGMA FACTOR ANTAGONIST TM_1081-RELATED-RELATED"/>
    <property type="match status" value="1"/>
</dbReference>
<evidence type="ECO:0000256" key="1">
    <source>
        <dbReference type="ARBA" id="ARBA00009013"/>
    </source>
</evidence>
<evidence type="ECO:0000259" key="3">
    <source>
        <dbReference type="PROSITE" id="PS50801"/>
    </source>
</evidence>
<dbReference type="InterPro" id="IPR036513">
    <property type="entry name" value="STAS_dom_sf"/>
</dbReference>
<dbReference type="SUPFAM" id="SSF52091">
    <property type="entry name" value="SpoIIaa-like"/>
    <property type="match status" value="1"/>
</dbReference>
<gene>
    <name evidence="4" type="ORF">GKO32_25715</name>
</gene>
<dbReference type="PROSITE" id="PS50801">
    <property type="entry name" value="STAS"/>
    <property type="match status" value="1"/>
</dbReference>
<dbReference type="Gene3D" id="3.30.750.24">
    <property type="entry name" value="STAS domain"/>
    <property type="match status" value="1"/>
</dbReference>
<accession>A0A6N7YZJ7</accession>
<dbReference type="Pfam" id="PF01740">
    <property type="entry name" value="STAS"/>
    <property type="match status" value="1"/>
</dbReference>
<evidence type="ECO:0000313" key="5">
    <source>
        <dbReference type="Proteomes" id="UP000440096"/>
    </source>
</evidence>
<evidence type="ECO:0000256" key="2">
    <source>
        <dbReference type="RuleBase" id="RU003749"/>
    </source>
</evidence>
<dbReference type="Proteomes" id="UP000440096">
    <property type="component" value="Unassembled WGS sequence"/>
</dbReference>
<dbReference type="CDD" id="cd07043">
    <property type="entry name" value="STAS_anti-anti-sigma_factors"/>
    <property type="match status" value="1"/>
</dbReference>
<comment type="caution">
    <text evidence="4">The sequence shown here is derived from an EMBL/GenBank/DDBJ whole genome shotgun (WGS) entry which is preliminary data.</text>
</comment>
<evidence type="ECO:0000313" key="4">
    <source>
        <dbReference type="EMBL" id="MTD57342.1"/>
    </source>
</evidence>
<proteinExistence type="inferred from homology"/>
<dbReference type="OrthoDB" id="3576811at2"/>
<sequence length="118" mass="12847">MHTPNDVRIDTEQRQGITLARTAGEIDALSAPRLREFVGDQLAAARDFVLDLDEVTFLSSAGLQVLLDTDRAVLSRRLRWALVGTTRAVARPLEVTGLAPRLPLQPSVPAALQLVARP</sequence>
<dbReference type="RefSeq" id="WP_154759486.1">
    <property type="nucleotide sequence ID" value="NZ_WMBA01000047.1"/>
</dbReference>
<organism evidence="4 5">
    <name type="scientific">Amycolatopsis pithecellobii</name>
    <dbReference type="NCBI Taxonomy" id="664692"/>
    <lineage>
        <taxon>Bacteria</taxon>
        <taxon>Bacillati</taxon>
        <taxon>Actinomycetota</taxon>
        <taxon>Actinomycetes</taxon>
        <taxon>Pseudonocardiales</taxon>
        <taxon>Pseudonocardiaceae</taxon>
        <taxon>Amycolatopsis</taxon>
    </lineage>
</organism>